<proteinExistence type="predicted"/>
<keyword evidence="2" id="KW-1185">Reference proteome</keyword>
<dbReference type="OrthoDB" id="2606601at2759"/>
<comment type="caution">
    <text evidence="1">The sequence shown here is derived from an EMBL/GenBank/DDBJ whole genome shotgun (WGS) entry which is preliminary data.</text>
</comment>
<dbReference type="Proteomes" id="UP000183567">
    <property type="component" value="Unassembled WGS sequence"/>
</dbReference>
<evidence type="ECO:0000313" key="2">
    <source>
        <dbReference type="Proteomes" id="UP000183567"/>
    </source>
</evidence>
<evidence type="ECO:0000313" key="1">
    <source>
        <dbReference type="EMBL" id="OJA12402.1"/>
    </source>
</evidence>
<dbReference type="AlphaFoldDB" id="A0A1J8QSL3"/>
<protein>
    <submittedName>
        <fullName evidence="1">Uncharacterized protein</fullName>
    </submittedName>
</protein>
<accession>A0A1J8QSL3</accession>
<dbReference type="EMBL" id="LVVM01004675">
    <property type="protein sequence ID" value="OJA12402.1"/>
    <property type="molecule type" value="Genomic_DNA"/>
</dbReference>
<organism evidence="1 2">
    <name type="scientific">Rhizopogon vesiculosus</name>
    <dbReference type="NCBI Taxonomy" id="180088"/>
    <lineage>
        <taxon>Eukaryota</taxon>
        <taxon>Fungi</taxon>
        <taxon>Dikarya</taxon>
        <taxon>Basidiomycota</taxon>
        <taxon>Agaricomycotina</taxon>
        <taxon>Agaricomycetes</taxon>
        <taxon>Agaricomycetidae</taxon>
        <taxon>Boletales</taxon>
        <taxon>Suillineae</taxon>
        <taxon>Rhizopogonaceae</taxon>
        <taxon>Rhizopogon</taxon>
    </lineage>
</organism>
<gene>
    <name evidence="1" type="ORF">AZE42_10038</name>
</gene>
<name>A0A1J8QSL3_9AGAM</name>
<sequence>MIVSLIHWCKLNGSDLCRFGAVISVQDLFQAGHLMPGFRAGEVDVSWLSGDVLERADEFYNL</sequence>
<reference evidence="1 2" key="1">
    <citation type="submission" date="2016-03" db="EMBL/GenBank/DDBJ databases">
        <title>Comparative genomics of the ectomycorrhizal sister species Rhizopogon vinicolor and Rhizopogon vesiculosus (Basidiomycota: Boletales) reveals a divergence of the mating type B locus.</title>
        <authorList>
            <person name="Mujic A.B."/>
            <person name="Kuo A."/>
            <person name="Tritt A."/>
            <person name="Lipzen A."/>
            <person name="Chen C."/>
            <person name="Johnson J."/>
            <person name="Sharma A."/>
            <person name="Barry K."/>
            <person name="Grigoriev I.V."/>
            <person name="Spatafora J.W."/>
        </authorList>
    </citation>
    <scope>NUCLEOTIDE SEQUENCE [LARGE SCALE GENOMIC DNA]</scope>
    <source>
        <strain evidence="1 2">AM-OR11-056</strain>
    </source>
</reference>